<accession>A0A085MZF4</accession>
<evidence type="ECO:0000313" key="1">
    <source>
        <dbReference type="EMBL" id="KFD62600.1"/>
    </source>
</evidence>
<protein>
    <submittedName>
        <fullName evidence="1">Uncharacterized protein</fullName>
    </submittedName>
</protein>
<gene>
    <name evidence="1" type="ORF">M514_25245</name>
</gene>
<dbReference type="Proteomes" id="UP000030758">
    <property type="component" value="Unassembled WGS sequence"/>
</dbReference>
<dbReference type="EMBL" id="KL367592">
    <property type="protein sequence ID" value="KFD62600.1"/>
    <property type="molecule type" value="Genomic_DNA"/>
</dbReference>
<reference evidence="1" key="1">
    <citation type="journal article" date="2014" name="Nat. Genet.">
        <title>Genome and transcriptome of the porcine whipworm Trichuris suis.</title>
        <authorList>
            <person name="Jex A.R."/>
            <person name="Nejsum P."/>
            <person name="Schwarz E.M."/>
            <person name="Hu L."/>
            <person name="Young N.D."/>
            <person name="Hall R.S."/>
            <person name="Korhonen P.K."/>
            <person name="Liao S."/>
            <person name="Thamsborg S."/>
            <person name="Xia J."/>
            <person name="Xu P."/>
            <person name="Wang S."/>
            <person name="Scheerlinck J.P."/>
            <person name="Hofmann A."/>
            <person name="Sternberg P.W."/>
            <person name="Wang J."/>
            <person name="Gasser R.B."/>
        </authorList>
    </citation>
    <scope>NUCLEOTIDE SEQUENCE [LARGE SCALE GENOMIC DNA]</scope>
    <source>
        <strain evidence="1">DCEP-RM93F</strain>
    </source>
</reference>
<name>A0A085MZF4_9BILA</name>
<dbReference type="AlphaFoldDB" id="A0A085MZF4"/>
<sequence>MPFAASTFLFGPKCRCLRRHLHMATGCVQVAAFLAFLRNFCWSSLGVGSMEPKPPSPRCLLLFRLRPLSLSLSLVLADHFGRKQLLSLLLKISHYGLRSVYKFCCPVVLFQRYPFEPGFIVHARSSCSEQ</sequence>
<organism evidence="1">
    <name type="scientific">Trichuris suis</name>
    <name type="common">pig whipworm</name>
    <dbReference type="NCBI Taxonomy" id="68888"/>
    <lineage>
        <taxon>Eukaryota</taxon>
        <taxon>Metazoa</taxon>
        <taxon>Ecdysozoa</taxon>
        <taxon>Nematoda</taxon>
        <taxon>Enoplea</taxon>
        <taxon>Dorylaimia</taxon>
        <taxon>Trichinellida</taxon>
        <taxon>Trichuridae</taxon>
        <taxon>Trichuris</taxon>
    </lineage>
</organism>
<proteinExistence type="predicted"/>